<dbReference type="STRING" id="100884.GCA_000269565_03585"/>
<keyword evidence="8" id="KW-1185">Reference proteome</keyword>
<dbReference type="PANTHER" id="PTHR10073:SF12">
    <property type="entry name" value="DNA MISMATCH REPAIR PROTEIN MLH1"/>
    <property type="match status" value="1"/>
</dbReference>
<keyword evidence="3 4" id="KW-0234">DNA repair</keyword>
<dbReference type="PANTHER" id="PTHR10073">
    <property type="entry name" value="DNA MISMATCH REPAIR PROTEIN MLH, PMS, MUTL"/>
    <property type="match status" value="1"/>
</dbReference>
<dbReference type="InterPro" id="IPR013507">
    <property type="entry name" value="DNA_mismatch_S5_2-like"/>
</dbReference>
<comment type="similarity">
    <text evidence="1 4">Belongs to the DNA mismatch repair MutL/HexB family.</text>
</comment>
<dbReference type="InterPro" id="IPR014721">
    <property type="entry name" value="Ribsml_uS5_D2-typ_fold_subgr"/>
</dbReference>
<dbReference type="InterPro" id="IPR014790">
    <property type="entry name" value="MutL_C"/>
</dbReference>
<dbReference type="Pfam" id="PF13589">
    <property type="entry name" value="HATPase_c_3"/>
    <property type="match status" value="1"/>
</dbReference>
<dbReference type="CDD" id="cd16926">
    <property type="entry name" value="HATPase_MutL-MLH-PMS-like"/>
    <property type="match status" value="1"/>
</dbReference>
<evidence type="ECO:0000313" key="7">
    <source>
        <dbReference type="EMBL" id="EFW05161.1"/>
    </source>
</evidence>
<dbReference type="InterPro" id="IPR036890">
    <property type="entry name" value="HATPase_C_sf"/>
</dbReference>
<dbReference type="InterPro" id="IPR038973">
    <property type="entry name" value="MutL/Mlh/Pms-like"/>
</dbReference>
<dbReference type="GeneID" id="78231341"/>
<dbReference type="HAMAP" id="MF_00149">
    <property type="entry name" value="DNA_mis_repair"/>
    <property type="match status" value="1"/>
</dbReference>
<dbReference type="EMBL" id="ADKX01000030">
    <property type="protein sequence ID" value="EFW05161.1"/>
    <property type="molecule type" value="Genomic_DNA"/>
</dbReference>
<dbReference type="SMART" id="SM00853">
    <property type="entry name" value="MutL_C"/>
    <property type="match status" value="1"/>
</dbReference>
<evidence type="ECO:0000256" key="4">
    <source>
        <dbReference type="HAMAP-Rule" id="MF_00149"/>
    </source>
</evidence>
<feature type="domain" description="DNA mismatch repair protein S5" evidence="6">
    <location>
        <begin position="207"/>
        <end position="325"/>
    </location>
</feature>
<dbReference type="FunFam" id="3.30.565.10:FF:000003">
    <property type="entry name" value="DNA mismatch repair endonuclease MutL"/>
    <property type="match status" value="1"/>
</dbReference>
<dbReference type="GO" id="GO:0016887">
    <property type="term" value="F:ATP hydrolysis activity"/>
    <property type="evidence" value="ECO:0007669"/>
    <property type="project" value="InterPro"/>
</dbReference>
<dbReference type="InterPro" id="IPR020667">
    <property type="entry name" value="DNA_mismatch_repair_MutL"/>
</dbReference>
<dbReference type="HOGENOM" id="CLU_004131_4_1_9"/>
<dbReference type="InterPro" id="IPR037198">
    <property type="entry name" value="MutL_C_sf"/>
</dbReference>
<proteinExistence type="inferred from homology"/>
<gene>
    <name evidence="4" type="primary">mutL</name>
    <name evidence="7" type="ORF">HMPREF9488_01743</name>
</gene>
<dbReference type="AlphaFoldDB" id="E7GAF3"/>
<dbReference type="InterPro" id="IPR020568">
    <property type="entry name" value="Ribosomal_Su5_D2-typ_SF"/>
</dbReference>
<dbReference type="eggNOG" id="COG0323">
    <property type="taxonomic scope" value="Bacteria"/>
</dbReference>
<evidence type="ECO:0000259" key="5">
    <source>
        <dbReference type="SMART" id="SM00853"/>
    </source>
</evidence>
<dbReference type="Gene3D" id="3.30.565.10">
    <property type="entry name" value="Histidine kinase-like ATPase, C-terminal domain"/>
    <property type="match status" value="1"/>
</dbReference>
<evidence type="ECO:0000256" key="3">
    <source>
        <dbReference type="ARBA" id="ARBA00023204"/>
    </source>
</evidence>
<dbReference type="SUPFAM" id="SSF118116">
    <property type="entry name" value="DNA mismatch repair protein MutL"/>
    <property type="match status" value="1"/>
</dbReference>
<dbReference type="CDD" id="cd00782">
    <property type="entry name" value="MutL_Trans"/>
    <property type="match status" value="1"/>
</dbReference>
<dbReference type="Pfam" id="PF01119">
    <property type="entry name" value="DNA_mis_repair"/>
    <property type="match status" value="1"/>
</dbReference>
<evidence type="ECO:0000256" key="1">
    <source>
        <dbReference type="ARBA" id="ARBA00006082"/>
    </source>
</evidence>
<dbReference type="NCBIfam" id="TIGR00585">
    <property type="entry name" value="mutl"/>
    <property type="match status" value="1"/>
</dbReference>
<comment type="caution">
    <text evidence="7">The sequence shown here is derived from an EMBL/GenBank/DDBJ whole genome shotgun (WGS) entry which is preliminary data.</text>
</comment>
<dbReference type="Proteomes" id="UP000003157">
    <property type="component" value="Unassembled WGS sequence"/>
</dbReference>
<dbReference type="OrthoDB" id="9763467at2"/>
<dbReference type="GO" id="GO:0140664">
    <property type="term" value="F:ATP-dependent DNA damage sensor activity"/>
    <property type="evidence" value="ECO:0007669"/>
    <property type="project" value="InterPro"/>
</dbReference>
<dbReference type="Gene3D" id="3.30.230.10">
    <property type="match status" value="1"/>
</dbReference>
<accession>E7GAF3</accession>
<dbReference type="GO" id="GO:0006298">
    <property type="term" value="P:mismatch repair"/>
    <property type="evidence" value="ECO:0007669"/>
    <property type="project" value="UniProtKB-UniRule"/>
</dbReference>
<evidence type="ECO:0000256" key="2">
    <source>
        <dbReference type="ARBA" id="ARBA00022763"/>
    </source>
</evidence>
<dbReference type="GO" id="GO:0032300">
    <property type="term" value="C:mismatch repair complex"/>
    <property type="evidence" value="ECO:0007669"/>
    <property type="project" value="InterPro"/>
</dbReference>
<dbReference type="Pfam" id="PF08676">
    <property type="entry name" value="MutL_C"/>
    <property type="match status" value="1"/>
</dbReference>
<dbReference type="InterPro" id="IPR042121">
    <property type="entry name" value="MutL_C_regsub"/>
</dbReference>
<comment type="function">
    <text evidence="4">This protein is involved in the repair of mismatches in DNA. It is required for dam-dependent methyl-directed DNA mismatch repair. May act as a 'molecular matchmaker', a protein that promotes the formation of a stable complex between two or more DNA-binding proteins in an ATP-dependent manner without itself being part of a final effector complex.</text>
</comment>
<feature type="domain" description="MutL C-terminal dimerisation" evidence="5">
    <location>
        <begin position="425"/>
        <end position="567"/>
    </location>
</feature>
<organism evidence="7 8">
    <name type="scientific">Coprobacillus cateniformis</name>
    <dbReference type="NCBI Taxonomy" id="100884"/>
    <lineage>
        <taxon>Bacteria</taxon>
        <taxon>Bacillati</taxon>
        <taxon>Bacillota</taxon>
        <taxon>Erysipelotrichia</taxon>
        <taxon>Erysipelotrichales</taxon>
        <taxon>Coprobacillaceae</taxon>
        <taxon>Coprobacillus</taxon>
    </lineage>
</organism>
<name>E7GAF3_9FIRM</name>
<dbReference type="GO" id="GO:0005524">
    <property type="term" value="F:ATP binding"/>
    <property type="evidence" value="ECO:0007669"/>
    <property type="project" value="InterPro"/>
</dbReference>
<dbReference type="SUPFAM" id="SSF54211">
    <property type="entry name" value="Ribosomal protein S5 domain 2-like"/>
    <property type="match status" value="1"/>
</dbReference>
<dbReference type="RefSeq" id="WP_008788851.1">
    <property type="nucleotide sequence ID" value="NZ_AKCB01000003.1"/>
</dbReference>
<protein>
    <recommendedName>
        <fullName evidence="4">DNA mismatch repair protein MutL</fullName>
    </recommendedName>
</protein>
<dbReference type="GO" id="GO:0030983">
    <property type="term" value="F:mismatched DNA binding"/>
    <property type="evidence" value="ECO:0007669"/>
    <property type="project" value="InterPro"/>
</dbReference>
<dbReference type="InterPro" id="IPR002099">
    <property type="entry name" value="MutL/Mlh/PMS"/>
</dbReference>
<dbReference type="Gene3D" id="3.30.1540.20">
    <property type="entry name" value="MutL, C-terminal domain, dimerisation subdomain"/>
    <property type="match status" value="1"/>
</dbReference>
<dbReference type="SUPFAM" id="SSF55874">
    <property type="entry name" value="ATPase domain of HSP90 chaperone/DNA topoisomerase II/histidine kinase"/>
    <property type="match status" value="1"/>
</dbReference>
<evidence type="ECO:0000313" key="8">
    <source>
        <dbReference type="Proteomes" id="UP000003157"/>
    </source>
</evidence>
<evidence type="ECO:0000259" key="6">
    <source>
        <dbReference type="SMART" id="SM01340"/>
    </source>
</evidence>
<dbReference type="SMART" id="SM01340">
    <property type="entry name" value="DNA_mis_repair"/>
    <property type="match status" value="1"/>
</dbReference>
<keyword evidence="2 4" id="KW-0227">DNA damage</keyword>
<reference evidence="7 8" key="1">
    <citation type="submission" date="2010-12" db="EMBL/GenBank/DDBJ databases">
        <title>The Genome Sequence of Coprobacillus sp. strain 29_1.</title>
        <authorList>
            <consortium name="The Broad Institute Genome Sequencing Platform"/>
            <person name="Earl A."/>
            <person name="Ward D."/>
            <person name="Feldgarden M."/>
            <person name="Gevers D."/>
            <person name="Daigneault M."/>
            <person name="Sibley C.D."/>
            <person name="White A."/>
            <person name="Strauss J."/>
            <person name="Allen-Vercoe E."/>
            <person name="Young S.K."/>
            <person name="Zeng Q."/>
            <person name="Gargeya S."/>
            <person name="Fitzgerald M."/>
            <person name="Haas B."/>
            <person name="Abouelleil A."/>
            <person name="Alvarado L."/>
            <person name="Arachchi H.M."/>
            <person name="Berlin A."/>
            <person name="Brown A."/>
            <person name="Chapman S.B."/>
            <person name="Chen Z."/>
            <person name="Dunbar C."/>
            <person name="Freedman E."/>
            <person name="Gearin G."/>
            <person name="Gellesch M."/>
            <person name="Goldberg J."/>
            <person name="Griggs A."/>
            <person name="Gujja S."/>
            <person name="Heilman E."/>
            <person name="Heiman D."/>
            <person name="Howarth C."/>
            <person name="Larson L."/>
            <person name="Lui A."/>
            <person name="MacDonald P.J.P."/>
            <person name="Mehta T."/>
            <person name="Montmayeur A."/>
            <person name="Murphy C."/>
            <person name="Neiman D."/>
            <person name="Pearson M."/>
            <person name="Priest M."/>
            <person name="Roberts A."/>
            <person name="Saif S."/>
            <person name="Shea T."/>
            <person name="Shenoy N."/>
            <person name="Sisk P."/>
            <person name="Stolte C."/>
            <person name="Sykes S."/>
            <person name="White J."/>
            <person name="Yandava C."/>
            <person name="Nusbaum C."/>
            <person name="Birren B."/>
        </authorList>
    </citation>
    <scope>NUCLEOTIDE SEQUENCE [LARGE SCALE GENOMIC DNA]</scope>
    <source>
        <strain evidence="7 8">29_1</strain>
    </source>
</reference>
<sequence length="611" mass="70022">MAKIRQLDDVLSNKIAAGEVVERPSSVVKELVENSVDAGATRIEVFIEDGGLQKIKVVDNGEGMAREDARLCFSRHATSKIKDDHDLFNIMTLGFRGEAIPSIASVSHFDLRTSTGEEGTYVQYEFGKYKDEGICDLPRGTQMTVTKLFQNVPARLKYLKSVNSEFASIHQYVERIALAYPTIAITLYHNDKMIFQTNGKGNLLEVIASMFGVSTAKNMLPISLENDEFEMSGYISKIDTSRASKTNIITLVNHRYVKNAMSIDAINSAYRAYLADNRYPIAVINIEVDPYLVDVNVHPSKLEVRFSKEYELRDLIYNGVLDALQQVDLTYQVKNKQTERETFKPQLDQVTFDLPEEKPIVYIQPAVQSVSHDSQTTDLIDEQYANMVQEEKVIYQNDEMSCKSLEKTTSHETFQQKPIKEKIYAKTQIHGTYLIGENEKGMYMVDQHAAQERINYEYYKEQFSHLDLTMQPLLVPLQFEYPMSEFLILEERKGILEKVGINLEVFGEHGYILRNLPLWMKKIDENIFVDEMVQEILKKNHLDVVALQEHAIATLSCKASLKANTYLSPSDMQTIFDNLMRCENPYVCPHGRPTILFYSDYELEKLFKRVV</sequence>
<dbReference type="Gene3D" id="3.30.1370.100">
    <property type="entry name" value="MutL, C-terminal domain, regulatory subdomain"/>
    <property type="match status" value="1"/>
</dbReference>
<dbReference type="InterPro" id="IPR042120">
    <property type="entry name" value="MutL_C_dimsub"/>
</dbReference>